<protein>
    <recommendedName>
        <fullName evidence="4">Type II secretion system protein</fullName>
    </recommendedName>
</protein>
<reference evidence="3" key="1">
    <citation type="submission" date="2017-09" db="EMBL/GenBank/DDBJ databases">
        <title>Depth-based differentiation of microbial function through sediment-hosted aquifers and enrichment of novel symbionts in the deep terrestrial subsurface.</title>
        <authorList>
            <person name="Probst A.J."/>
            <person name="Ladd B."/>
            <person name="Jarett J.K."/>
            <person name="Geller-Mcgrath D.E."/>
            <person name="Sieber C.M.K."/>
            <person name="Emerson J.B."/>
            <person name="Anantharaman K."/>
            <person name="Thomas B.C."/>
            <person name="Malmstrom R."/>
            <person name="Stieglmeier M."/>
            <person name="Klingl A."/>
            <person name="Woyke T."/>
            <person name="Ryan C.M."/>
            <person name="Banfield J.F."/>
        </authorList>
    </citation>
    <scope>NUCLEOTIDE SEQUENCE [LARGE SCALE GENOMIC DNA]</scope>
</reference>
<proteinExistence type="predicted"/>
<organism evidence="2 3">
    <name type="scientific">Candidatus Magasanikbacteria bacterium CG10_big_fil_rev_8_21_14_0_10_38_6</name>
    <dbReference type="NCBI Taxonomy" id="1974647"/>
    <lineage>
        <taxon>Bacteria</taxon>
        <taxon>Candidatus Magasanikiibacteriota</taxon>
    </lineage>
</organism>
<accession>A0A2M6NZU5</accession>
<keyword evidence="1" id="KW-0812">Transmembrane</keyword>
<feature type="transmembrane region" description="Helical" evidence="1">
    <location>
        <begin position="12"/>
        <end position="35"/>
    </location>
</feature>
<evidence type="ECO:0000313" key="3">
    <source>
        <dbReference type="Proteomes" id="UP000228528"/>
    </source>
</evidence>
<keyword evidence="1" id="KW-1133">Transmembrane helix</keyword>
<name>A0A2M6NZU5_9BACT</name>
<evidence type="ECO:0000313" key="2">
    <source>
        <dbReference type="EMBL" id="PIR76961.1"/>
    </source>
</evidence>
<comment type="caution">
    <text evidence="2">The sequence shown here is derived from an EMBL/GenBank/DDBJ whole genome shotgun (WGS) entry which is preliminary data.</text>
</comment>
<evidence type="ECO:0008006" key="4">
    <source>
        <dbReference type="Google" id="ProtNLM"/>
    </source>
</evidence>
<dbReference type="Proteomes" id="UP000228528">
    <property type="component" value="Unassembled WGS sequence"/>
</dbReference>
<gene>
    <name evidence="2" type="ORF">COU30_05030</name>
</gene>
<dbReference type="EMBL" id="PFBW01000211">
    <property type="protein sequence ID" value="PIR76961.1"/>
    <property type="molecule type" value="Genomic_DNA"/>
</dbReference>
<keyword evidence="1" id="KW-0472">Membrane</keyword>
<dbReference type="AlphaFoldDB" id="A0A2M6NZU5"/>
<evidence type="ECO:0000256" key="1">
    <source>
        <dbReference type="SAM" id="Phobius"/>
    </source>
</evidence>
<sequence length="135" mass="14695">MKKNTQHNQQGYVILITILIIGAVSATIAISLLLLSIQASKNARVKELSIIARVYADTCAESALQEIRDSTPFTGTQTLTFSEGECTYTVTSGGGQNRTVMASSTVDTIIRRVEVSIDKINPQINIISWQEVSSF</sequence>